<reference evidence="2" key="1">
    <citation type="journal article" date="2013" name="Genetics">
        <title>The draft genome and transcriptome of Panagrellus redivivus are shaped by the harsh demands of a free-living lifestyle.</title>
        <authorList>
            <person name="Srinivasan J."/>
            <person name="Dillman A.R."/>
            <person name="Macchietto M.G."/>
            <person name="Heikkinen L."/>
            <person name="Lakso M."/>
            <person name="Fracchia K.M."/>
            <person name="Antoshechkin I."/>
            <person name="Mortazavi A."/>
            <person name="Wong G."/>
            <person name="Sternberg P.W."/>
        </authorList>
    </citation>
    <scope>NUCLEOTIDE SEQUENCE [LARGE SCALE GENOMIC DNA]</scope>
    <source>
        <strain evidence="2">MT8872</strain>
    </source>
</reference>
<evidence type="ECO:0000256" key="1">
    <source>
        <dbReference type="SAM" id="MobiDB-lite"/>
    </source>
</evidence>
<protein>
    <submittedName>
        <fullName evidence="3">ULP_PROTEASE domain-containing protein</fullName>
    </submittedName>
</protein>
<dbReference type="AlphaFoldDB" id="A0A7E4UYG2"/>
<dbReference type="Proteomes" id="UP000492821">
    <property type="component" value="Unassembled WGS sequence"/>
</dbReference>
<dbReference type="WBParaSite" id="Pan_g13993.t1">
    <property type="protein sequence ID" value="Pan_g13993.t1"/>
    <property type="gene ID" value="Pan_g13993"/>
</dbReference>
<accession>A0A7E4UYG2</accession>
<evidence type="ECO:0000313" key="2">
    <source>
        <dbReference type="Proteomes" id="UP000492821"/>
    </source>
</evidence>
<feature type="region of interest" description="Disordered" evidence="1">
    <location>
        <begin position="416"/>
        <end position="451"/>
    </location>
</feature>
<feature type="compositionally biased region" description="Polar residues" evidence="1">
    <location>
        <begin position="421"/>
        <end position="433"/>
    </location>
</feature>
<name>A0A7E4UYG2_PANRE</name>
<feature type="compositionally biased region" description="Low complexity" evidence="1">
    <location>
        <begin position="434"/>
        <end position="445"/>
    </location>
</feature>
<proteinExistence type="predicted"/>
<feature type="region of interest" description="Disordered" evidence="1">
    <location>
        <begin position="596"/>
        <end position="711"/>
    </location>
</feature>
<keyword evidence="2" id="KW-1185">Reference proteome</keyword>
<reference evidence="3" key="2">
    <citation type="submission" date="2020-10" db="UniProtKB">
        <authorList>
            <consortium name="WormBaseParasite"/>
        </authorList>
    </citation>
    <scope>IDENTIFICATION</scope>
</reference>
<feature type="compositionally biased region" description="Low complexity" evidence="1">
    <location>
        <begin position="632"/>
        <end position="651"/>
    </location>
</feature>
<sequence>MASKKNDENNNKPASKPSIIKPKETFGGFHALYNLLKVFPNFGRTHLGIFSKIEKLLSIVAVRPPNNSLPISLQRRVVDSGAQLVTSSQRVVASNFRDLFGTHVLLEYIQNGKHVCARTVVDVAVSGSIKSLRCLFIAVCQMMRMHPDVELIVCALDLAHRFQHNLMIPACYFRFLDLNEFVILNPEEDTNFDILSTVNELIRLTESRPNSPLHKSAQDVHDAINSQSRISLKRVVSALTDDKFEIGRDEFLNGAAELVLPGVAAEQRSSLKSAPEPQKGPPQKKFRNADGVLIDVNPDLVTWERPTTCQVGDASAKARDSGNIALAVKKLDGLPVDDGFIRCYVIKDGVKDAVVQAEERGREVKNYRHADTQVNGEAILADMNTYAPATSPSSSSNAPEVKPESANAIENVDVTMDKEPGSSNVKPSVAQRQESVSETVSSSGTPRRSIVPTPTADIKLEVDDDVTIVREVRKRRRRSSSPKKFVTKEAVREMVVKLTKELLEKPATPTTPPTTPIYILPSAPQMMAMPNSPGFPYMYPLQPGASMSSANRYGTAAQHPQFYQHAYFPANQPRQQQFEPTPSPTINFHAAQTPQRPFQCAGNFGGGQPAPNLFQQPAPLPGTNAPQNPLPSAGQNCSSSQSSQNAFSLLQPNNNSSMQPGQMRPHPDANLRYQFRENPPSGQQRPSQQPSTSLQSSGQMPSSSQRDHPSH</sequence>
<feature type="compositionally biased region" description="Low complexity" evidence="1">
    <location>
        <begin position="679"/>
        <end position="704"/>
    </location>
</feature>
<evidence type="ECO:0000313" key="3">
    <source>
        <dbReference type="WBParaSite" id="Pan_g13993.t1"/>
    </source>
</evidence>
<organism evidence="2 3">
    <name type="scientific">Panagrellus redivivus</name>
    <name type="common">Microworm</name>
    <dbReference type="NCBI Taxonomy" id="6233"/>
    <lineage>
        <taxon>Eukaryota</taxon>
        <taxon>Metazoa</taxon>
        <taxon>Ecdysozoa</taxon>
        <taxon>Nematoda</taxon>
        <taxon>Chromadorea</taxon>
        <taxon>Rhabditida</taxon>
        <taxon>Tylenchina</taxon>
        <taxon>Panagrolaimomorpha</taxon>
        <taxon>Panagrolaimoidea</taxon>
        <taxon>Panagrolaimidae</taxon>
        <taxon>Panagrellus</taxon>
    </lineage>
</organism>